<reference evidence="15 16" key="1">
    <citation type="submission" date="2016-03" db="EMBL/GenBank/DDBJ databases">
        <title>Comparative genomics of the ectomycorrhizal sister species Rhizopogon vinicolor and Rhizopogon vesiculosus (Basidiomycota: Boletales) reveals a divergence of the mating type B locus.</title>
        <authorList>
            <person name="Mujic A.B."/>
            <person name="Kuo A."/>
            <person name="Tritt A."/>
            <person name="Lipzen A."/>
            <person name="Chen C."/>
            <person name="Johnson J."/>
            <person name="Sharma A."/>
            <person name="Barry K."/>
            <person name="Grigoriev I.V."/>
            <person name="Spatafora J.W."/>
        </authorList>
    </citation>
    <scope>NUCLEOTIDE SEQUENCE [LARGE SCALE GENOMIC DNA]</scope>
    <source>
        <strain evidence="15 16">AM-OR11-056</strain>
    </source>
</reference>
<proteinExistence type="inferred from homology"/>
<dbReference type="STRING" id="180088.A0A1J8R8K1"/>
<feature type="transmembrane region" description="Helical" evidence="13">
    <location>
        <begin position="132"/>
        <end position="149"/>
    </location>
</feature>
<comment type="similarity">
    <text evidence="3">Belongs to the oligopeptide OPT transporter family.</text>
</comment>
<evidence type="ECO:0000256" key="12">
    <source>
        <dbReference type="ARBA" id="ARBA00048782"/>
    </source>
</evidence>
<keyword evidence="16" id="KW-1185">Reference proteome</keyword>
<evidence type="ECO:0000256" key="3">
    <source>
        <dbReference type="ARBA" id="ARBA00008807"/>
    </source>
</evidence>
<dbReference type="PANTHER" id="PTHR31645">
    <property type="entry name" value="OLIGOPEPTIDE TRANSPORTER YGL114W-RELATED"/>
    <property type="match status" value="1"/>
</dbReference>
<keyword evidence="6 13" id="KW-0812">Transmembrane</keyword>
<feature type="transmembrane region" description="Helical" evidence="13">
    <location>
        <begin position="318"/>
        <end position="338"/>
    </location>
</feature>
<dbReference type="AlphaFoldDB" id="A0A1J8R8K1"/>
<feature type="transmembrane region" description="Helical" evidence="13">
    <location>
        <begin position="613"/>
        <end position="633"/>
    </location>
</feature>
<organism evidence="15 16">
    <name type="scientific">Rhizopogon vesiculosus</name>
    <dbReference type="NCBI Taxonomy" id="180088"/>
    <lineage>
        <taxon>Eukaryota</taxon>
        <taxon>Fungi</taxon>
        <taxon>Dikarya</taxon>
        <taxon>Basidiomycota</taxon>
        <taxon>Agaricomycotina</taxon>
        <taxon>Agaricomycetes</taxon>
        <taxon>Agaricomycetidae</taxon>
        <taxon>Boletales</taxon>
        <taxon>Suillineae</taxon>
        <taxon>Rhizopogonaceae</taxon>
        <taxon>Rhizopogon</taxon>
    </lineage>
</organism>
<accession>A0A1J8R8K1</accession>
<evidence type="ECO:0000256" key="7">
    <source>
        <dbReference type="ARBA" id="ARBA00022989"/>
    </source>
</evidence>
<dbReference type="Pfam" id="PF03169">
    <property type="entry name" value="OPT"/>
    <property type="match status" value="2"/>
</dbReference>
<keyword evidence="9 13" id="KW-0472">Membrane</keyword>
<dbReference type="PANTHER" id="PTHR31645:SF3">
    <property type="entry name" value="OLIGOPEPTIDE TRANSPORTER"/>
    <property type="match status" value="1"/>
</dbReference>
<comment type="similarity">
    <text evidence="2">Belongs to the MsrA Met sulfoxide reductase family.</text>
</comment>
<dbReference type="InterPro" id="IPR045035">
    <property type="entry name" value="YSL-like"/>
</dbReference>
<dbReference type="FunFam" id="3.30.1060.10:FF:000006">
    <property type="entry name" value="Peptide methionine sulfoxide reductase"/>
    <property type="match status" value="1"/>
</dbReference>
<dbReference type="EMBL" id="LVVM01000671">
    <property type="protein sequence ID" value="OJA20228.1"/>
    <property type="molecule type" value="Genomic_DNA"/>
</dbReference>
<keyword evidence="5" id="KW-0813">Transport</keyword>
<dbReference type="Proteomes" id="UP000183567">
    <property type="component" value="Unassembled WGS sequence"/>
</dbReference>
<feature type="transmembrane region" description="Helical" evidence="13">
    <location>
        <begin position="345"/>
        <end position="366"/>
    </location>
</feature>
<feature type="transmembrane region" description="Helical" evidence="13">
    <location>
        <begin position="208"/>
        <end position="226"/>
    </location>
</feature>
<comment type="subcellular location">
    <subcellularLocation>
        <location evidence="1">Membrane</location>
        <topology evidence="1">Multi-pass membrane protein</topology>
    </subcellularLocation>
</comment>
<comment type="catalytic activity">
    <reaction evidence="11">
        <text>L-methionyl-[protein] + [thioredoxin]-disulfide + H2O = L-methionyl-(S)-S-oxide-[protein] + [thioredoxin]-dithiol</text>
        <dbReference type="Rhea" id="RHEA:14217"/>
        <dbReference type="Rhea" id="RHEA-COMP:10698"/>
        <dbReference type="Rhea" id="RHEA-COMP:10700"/>
        <dbReference type="Rhea" id="RHEA-COMP:12313"/>
        <dbReference type="Rhea" id="RHEA-COMP:12315"/>
        <dbReference type="ChEBI" id="CHEBI:15377"/>
        <dbReference type="ChEBI" id="CHEBI:16044"/>
        <dbReference type="ChEBI" id="CHEBI:29950"/>
        <dbReference type="ChEBI" id="CHEBI:44120"/>
        <dbReference type="ChEBI" id="CHEBI:50058"/>
        <dbReference type="EC" id="1.8.4.11"/>
    </reaction>
</comment>
<dbReference type="GO" id="GO:0008113">
    <property type="term" value="F:peptide-methionine (S)-S-oxide reductase activity"/>
    <property type="evidence" value="ECO:0007669"/>
    <property type="project" value="UniProtKB-EC"/>
</dbReference>
<keyword evidence="8" id="KW-0560">Oxidoreductase</keyword>
<evidence type="ECO:0000256" key="9">
    <source>
        <dbReference type="ARBA" id="ARBA00023136"/>
    </source>
</evidence>
<dbReference type="NCBIfam" id="TIGR00728">
    <property type="entry name" value="OPT_sfam"/>
    <property type="match status" value="1"/>
</dbReference>
<evidence type="ECO:0000256" key="6">
    <source>
        <dbReference type="ARBA" id="ARBA00022692"/>
    </source>
</evidence>
<comment type="catalytic activity">
    <reaction evidence="12">
        <text>[thioredoxin]-disulfide + L-methionine + H2O = L-methionine (S)-S-oxide + [thioredoxin]-dithiol</text>
        <dbReference type="Rhea" id="RHEA:19993"/>
        <dbReference type="Rhea" id="RHEA-COMP:10698"/>
        <dbReference type="Rhea" id="RHEA-COMP:10700"/>
        <dbReference type="ChEBI" id="CHEBI:15377"/>
        <dbReference type="ChEBI" id="CHEBI:29950"/>
        <dbReference type="ChEBI" id="CHEBI:50058"/>
        <dbReference type="ChEBI" id="CHEBI:57844"/>
        <dbReference type="ChEBI" id="CHEBI:58772"/>
        <dbReference type="EC" id="1.8.4.11"/>
    </reaction>
</comment>
<evidence type="ECO:0000313" key="16">
    <source>
        <dbReference type="Proteomes" id="UP000183567"/>
    </source>
</evidence>
<dbReference type="Pfam" id="PF01625">
    <property type="entry name" value="PMSR"/>
    <property type="match status" value="1"/>
</dbReference>
<dbReference type="InterPro" id="IPR004813">
    <property type="entry name" value="OPT"/>
</dbReference>
<evidence type="ECO:0000256" key="10">
    <source>
        <dbReference type="ARBA" id="ARBA00030643"/>
    </source>
</evidence>
<feature type="transmembrane region" description="Helical" evidence="13">
    <location>
        <begin position="545"/>
        <end position="569"/>
    </location>
</feature>
<evidence type="ECO:0000256" key="1">
    <source>
        <dbReference type="ARBA" id="ARBA00004141"/>
    </source>
</evidence>
<dbReference type="GO" id="GO:0034599">
    <property type="term" value="P:cellular response to oxidative stress"/>
    <property type="evidence" value="ECO:0007669"/>
    <property type="project" value="UniProtKB-ARBA"/>
</dbReference>
<evidence type="ECO:0000259" key="14">
    <source>
        <dbReference type="Pfam" id="PF01625"/>
    </source>
</evidence>
<dbReference type="GO" id="GO:0000329">
    <property type="term" value="C:fungal-type vacuole membrane"/>
    <property type="evidence" value="ECO:0007669"/>
    <property type="project" value="TreeGrafter"/>
</dbReference>
<name>A0A1J8R8K1_9AGAM</name>
<dbReference type="GO" id="GO:0035673">
    <property type="term" value="F:oligopeptide transmembrane transporter activity"/>
    <property type="evidence" value="ECO:0007669"/>
    <property type="project" value="InterPro"/>
</dbReference>
<evidence type="ECO:0000256" key="11">
    <source>
        <dbReference type="ARBA" id="ARBA00047806"/>
    </source>
</evidence>
<comment type="caution">
    <text evidence="15">The sequence shown here is derived from an EMBL/GenBank/DDBJ whole genome shotgun (WGS) entry which is preliminary data.</text>
</comment>
<feature type="transmembrane region" description="Helical" evidence="13">
    <location>
        <begin position="645"/>
        <end position="673"/>
    </location>
</feature>
<feature type="transmembrane region" description="Helical" evidence="13">
    <location>
        <begin position="455"/>
        <end position="475"/>
    </location>
</feature>
<feature type="transmembrane region" description="Helical" evidence="13">
    <location>
        <begin position="271"/>
        <end position="298"/>
    </location>
</feature>
<evidence type="ECO:0000256" key="2">
    <source>
        <dbReference type="ARBA" id="ARBA00005591"/>
    </source>
</evidence>
<dbReference type="Gene3D" id="3.30.1060.10">
    <property type="entry name" value="Peptide methionine sulphoxide reductase MsrA"/>
    <property type="match status" value="1"/>
</dbReference>
<keyword evidence="7 13" id="KW-1133">Transmembrane helix</keyword>
<feature type="transmembrane region" description="Helical" evidence="13">
    <location>
        <begin position="105"/>
        <end position="126"/>
    </location>
</feature>
<protein>
    <recommendedName>
        <fullName evidence="4">peptide-methionine (S)-S-oxide reductase</fullName>
        <ecNumber evidence="4">1.8.4.11</ecNumber>
    </recommendedName>
    <alternativeName>
        <fullName evidence="10">Peptide-methionine (S)-S-oxide reductase</fullName>
    </alternativeName>
</protein>
<dbReference type="HAMAP" id="MF_01401">
    <property type="entry name" value="MsrA"/>
    <property type="match status" value="1"/>
</dbReference>
<dbReference type="EC" id="1.8.4.11" evidence="4"/>
<dbReference type="NCBIfam" id="TIGR00401">
    <property type="entry name" value="msrA"/>
    <property type="match status" value="1"/>
</dbReference>
<evidence type="ECO:0000313" key="15">
    <source>
        <dbReference type="EMBL" id="OJA20228.1"/>
    </source>
</evidence>
<feature type="transmembrane region" description="Helical" evidence="13">
    <location>
        <begin position="393"/>
        <end position="412"/>
    </location>
</feature>
<dbReference type="OrthoDB" id="77405at2759"/>
<feature type="domain" description="Peptide methionine sulphoxide reductase MsrA" evidence="14">
    <location>
        <begin position="864"/>
        <end position="1024"/>
    </location>
</feature>
<dbReference type="InterPro" id="IPR002569">
    <property type="entry name" value="Met_Sox_Rdtase_MsrA_dom"/>
</dbReference>
<evidence type="ECO:0000256" key="5">
    <source>
        <dbReference type="ARBA" id="ARBA00022448"/>
    </source>
</evidence>
<gene>
    <name evidence="15" type="ORF">AZE42_02116</name>
</gene>
<evidence type="ECO:0000256" key="8">
    <source>
        <dbReference type="ARBA" id="ARBA00023002"/>
    </source>
</evidence>
<dbReference type="SUPFAM" id="SSF55068">
    <property type="entry name" value="Peptide methionine sulfoxide reductase"/>
    <property type="match status" value="1"/>
</dbReference>
<dbReference type="InterPro" id="IPR036509">
    <property type="entry name" value="Met_Sox_Rdtase_MsrA_sf"/>
</dbReference>
<evidence type="ECO:0000256" key="13">
    <source>
        <dbReference type="SAM" id="Phobius"/>
    </source>
</evidence>
<evidence type="ECO:0000256" key="4">
    <source>
        <dbReference type="ARBA" id="ARBA00012502"/>
    </source>
</evidence>
<feature type="transmembrane region" description="Helical" evidence="13">
    <location>
        <begin position="481"/>
        <end position="499"/>
    </location>
</feature>
<sequence length="1031" mass="113099">MPKPTWGMSRMYIYRTSLTSNIVSSAQIPPCVSRMTTIDPDNQNQITHVQSVLSHSDKEKIDITTDITSCVSGDSEEGKLERVQFINTDDPFPESPDAPVEENQLTVRSVLVGCILGGIVSASNIYLGLKTGWTFTSSLFGAILGFAVLKPLSRTAPTFLGGGYFGPKENNVCQSAATSAGSLGLLFTSGFPAAYQLGLLSLHPKDDIGRLFTFTICCAFFGLSFTQPLRKFYILKLKLVFPSGVAAAYTIQSLHVGKTAEATARKKTKALIYSFAGAIVLRVVSEYAPGLLWDWHIFYTLNRIGWTSAIGAESWGWIWEWTPAFIGVGMLTGINASYSFLGGSFFAWAILGPIVVAKGVAFGTIANPSIPGYMNYMGMSLQDPIHHPSPRYWLLWPGTLMLLCASFAEVGCNWRSLYAAMRSACGNVLQRFSKDSQSPEDDIFDPVPENERVPFWAWGSLLVISTIVTCIVMGVQFGQNVGITLLAIVFSFLFSFIGCESSGRTNINPVTSIGNASQLIFGGLGRAAHMIGDLKTTHLLRASPWAVFVAQLWGAVVSIFISAGLYVVFSTAYPCLNDLSYTTCAFPMPDVQSWRAVAVAVSSSTLPIPPSSGYTSIALGLAAVLSVVAKYTVVPPKYHEFIPNFNAIGIGFIMNISTYPLAMFFGSTLAFFWRRMFFNNYQMYCFAIAAGFIAGEGLGGIVNAIFTISGIADAIEWTQDTMQYYGLAYDIVYQSTFFCGLVTNLSYEAGLTTDPLLTVPWFMLQCAATWQPAYGMNAAAANPEMETFVTQGQSFSVALFKHPLLEEQPHAPSSLTEQMLSRLNHIRTALFSFVTPAMSHTIDPSHYRAPLSAGKGSASVRSETATFAGGCFWGVEHIFLKEYPPAQNKGILKTSVGYTGGKESAQNPTYREVCNGTTNHAEALKIDFDPSIIQYGELVEFFYRTHDPTGVNRQGGDIGTQYRSAIFTHSSEQRTIAEEITRKVQEEHFRGQTIVTQIEEAGPWYDAEEYHQLYLFKEPNGYQCPTHRKNW</sequence>